<evidence type="ECO:0000313" key="2">
    <source>
        <dbReference type="EMBL" id="KXN72331.1"/>
    </source>
</evidence>
<name>A0A137PBM3_CONC2</name>
<evidence type="ECO:0008006" key="4">
    <source>
        <dbReference type="Google" id="ProtNLM"/>
    </source>
</evidence>
<feature type="chain" id="PRO_5007294692" description="Folate receptor-like domain-containing protein" evidence="1">
    <location>
        <begin position="17"/>
        <end position="411"/>
    </location>
</feature>
<organism evidence="2 3">
    <name type="scientific">Conidiobolus coronatus (strain ATCC 28846 / CBS 209.66 / NRRL 28638)</name>
    <name type="common">Delacroixia coronata</name>
    <dbReference type="NCBI Taxonomy" id="796925"/>
    <lineage>
        <taxon>Eukaryota</taxon>
        <taxon>Fungi</taxon>
        <taxon>Fungi incertae sedis</taxon>
        <taxon>Zoopagomycota</taxon>
        <taxon>Entomophthoromycotina</taxon>
        <taxon>Entomophthoromycetes</taxon>
        <taxon>Entomophthorales</taxon>
        <taxon>Ancylistaceae</taxon>
        <taxon>Conidiobolus</taxon>
    </lineage>
</organism>
<proteinExistence type="predicted"/>
<evidence type="ECO:0000313" key="3">
    <source>
        <dbReference type="Proteomes" id="UP000070444"/>
    </source>
</evidence>
<dbReference type="EMBL" id="KQ964455">
    <property type="protein sequence ID" value="KXN72331.1"/>
    <property type="molecule type" value="Genomic_DNA"/>
</dbReference>
<reference evidence="2 3" key="1">
    <citation type="journal article" date="2015" name="Genome Biol. Evol.">
        <title>Phylogenomic analyses indicate that early fungi evolved digesting cell walls of algal ancestors of land plants.</title>
        <authorList>
            <person name="Chang Y."/>
            <person name="Wang S."/>
            <person name="Sekimoto S."/>
            <person name="Aerts A.L."/>
            <person name="Choi C."/>
            <person name="Clum A."/>
            <person name="LaButti K.M."/>
            <person name="Lindquist E.A."/>
            <person name="Yee Ngan C."/>
            <person name="Ohm R.A."/>
            <person name="Salamov A.A."/>
            <person name="Grigoriev I.V."/>
            <person name="Spatafora J.W."/>
            <person name="Berbee M.L."/>
        </authorList>
    </citation>
    <scope>NUCLEOTIDE SEQUENCE [LARGE SCALE GENOMIC DNA]</scope>
    <source>
        <strain evidence="2 3">NRRL 28638</strain>
    </source>
</reference>
<sequence>MLYQLLLSLFINNIFARNYDLLCSINTIPVRYHLHCFRSGIQKLSSEYEKCEKFEYLEYYQCAYNIYKFPKEQVDFFSRYDEITLMCDSCGNIKKGMTLKANYCNKDQLKEFKSYYQCLEDNTGESRDQFGDRIMCQIGCDIDKGIPEYADCIYKCEKSIVNKVVSSIGNSSTLTNNSESTIPFALPTTIPNSKNSSMRLYSQFNIYSVYSARDFELTCIYQNFLLGYFIHCESNDQAKLTSEYDKCETKAVIDLEYYKCVYKIYQLPTDHFELFTRLHWAAFKCKNCEYTQRWNFKNPKICTNKTEISTYTTYNDCLLYYLGIYEDEVKKKEACVVKCDLKLGIPVYSDCAYQCYSDIAKRVVEHKIKKGGIINNTRIDGDEGDKSNALLSLYLSSVYSIITLILITTLL</sequence>
<gene>
    <name evidence="2" type="ORF">CONCODRAFT_16253</name>
</gene>
<accession>A0A137PBM3</accession>
<keyword evidence="3" id="KW-1185">Reference proteome</keyword>
<evidence type="ECO:0000256" key="1">
    <source>
        <dbReference type="SAM" id="SignalP"/>
    </source>
</evidence>
<dbReference type="Proteomes" id="UP000070444">
    <property type="component" value="Unassembled WGS sequence"/>
</dbReference>
<dbReference type="AlphaFoldDB" id="A0A137PBM3"/>
<keyword evidence="1" id="KW-0732">Signal</keyword>
<feature type="signal peptide" evidence="1">
    <location>
        <begin position="1"/>
        <end position="16"/>
    </location>
</feature>
<protein>
    <recommendedName>
        <fullName evidence="4">Folate receptor-like domain-containing protein</fullName>
    </recommendedName>
</protein>